<reference evidence="6 7" key="1">
    <citation type="submission" date="2017-01" db="EMBL/GenBank/DDBJ databases">
        <title>Genome sequence of Rhodoferax antarcticus ANT.BR, a psychrophilic purple nonsulfur bacterium from an Antarctic microbial mat.</title>
        <authorList>
            <person name="Baker J."/>
            <person name="Riester C."/>
            <person name="Skinner B."/>
            <person name="Newell A."/>
            <person name="Swingley W."/>
            <person name="Madigan M."/>
            <person name="Jung D."/>
            <person name="Asao M."/>
            <person name="Chen M."/>
            <person name="Loughlin P."/>
            <person name="Pan H."/>
            <person name="Lin S."/>
            <person name="Li N."/>
            <person name="Shaw J."/>
            <person name="Prado M."/>
            <person name="Sherman C."/>
            <person name="Li X."/>
            <person name="Tang J."/>
            <person name="Blankenship R."/>
            <person name="Zhao T."/>
            <person name="Touchman J."/>
            <person name="Sattley M."/>
        </authorList>
    </citation>
    <scope>NUCLEOTIDE SEQUENCE [LARGE SCALE GENOMIC DNA]</scope>
    <source>
        <strain evidence="6 7">ANT.BR</strain>
    </source>
</reference>
<proteinExistence type="predicted"/>
<comment type="caution">
    <text evidence="6">The sequence shown here is derived from an EMBL/GenBank/DDBJ whole genome shotgun (WGS) entry which is preliminary data.</text>
</comment>
<evidence type="ECO:0000256" key="4">
    <source>
        <dbReference type="ARBA" id="ARBA00023136"/>
    </source>
</evidence>
<dbReference type="RefSeq" id="WP_075585715.1">
    <property type="nucleotide sequence ID" value="NZ_MSYM01000008.1"/>
</dbReference>
<sequence>MILLDPQRRQLVGSILVLLQFALLTSLVFMAAPFVRQGQISAICWMLLALSGILGGWTLLHNRLGNFNVHPQPKASGVLVTSGPYRLMRHPMYSTVLLSAAAMACVSAHWMAWFVWLALLATLLTKAILEERWLCDHHPQYAEYCLRCKRFIPGVF</sequence>
<dbReference type="Gene3D" id="1.20.120.1630">
    <property type="match status" value="1"/>
</dbReference>
<evidence type="ECO:0000256" key="5">
    <source>
        <dbReference type="SAM" id="Phobius"/>
    </source>
</evidence>
<evidence type="ECO:0000256" key="2">
    <source>
        <dbReference type="ARBA" id="ARBA00022692"/>
    </source>
</evidence>
<dbReference type="PANTHER" id="PTHR43847">
    <property type="entry name" value="BLL3993 PROTEIN"/>
    <property type="match status" value="1"/>
</dbReference>
<dbReference type="Proteomes" id="UP000185911">
    <property type="component" value="Unassembled WGS sequence"/>
</dbReference>
<keyword evidence="3 5" id="KW-1133">Transmembrane helix</keyword>
<name>A0A1Q8YH65_9BURK</name>
<gene>
    <name evidence="6" type="ORF">BLL52_1224</name>
</gene>
<dbReference type="PANTHER" id="PTHR43847:SF1">
    <property type="entry name" value="BLL3993 PROTEIN"/>
    <property type="match status" value="1"/>
</dbReference>
<dbReference type="STRING" id="81479.RA876_00780"/>
<keyword evidence="2 5" id="KW-0812">Transmembrane</keyword>
<organism evidence="6 7">
    <name type="scientific">Rhodoferax antarcticus ANT.BR</name>
    <dbReference type="NCBI Taxonomy" id="1111071"/>
    <lineage>
        <taxon>Bacteria</taxon>
        <taxon>Pseudomonadati</taxon>
        <taxon>Pseudomonadota</taxon>
        <taxon>Betaproteobacteria</taxon>
        <taxon>Burkholderiales</taxon>
        <taxon>Comamonadaceae</taxon>
        <taxon>Rhodoferax</taxon>
    </lineage>
</organism>
<dbReference type="AlphaFoldDB" id="A0A1Q8YH65"/>
<keyword evidence="7" id="KW-1185">Reference proteome</keyword>
<dbReference type="InterPro" id="IPR052527">
    <property type="entry name" value="Metal_cation-efflux_comp"/>
</dbReference>
<evidence type="ECO:0000313" key="7">
    <source>
        <dbReference type="Proteomes" id="UP000185911"/>
    </source>
</evidence>
<evidence type="ECO:0008006" key="8">
    <source>
        <dbReference type="Google" id="ProtNLM"/>
    </source>
</evidence>
<dbReference type="Pfam" id="PF04191">
    <property type="entry name" value="PEMT"/>
    <property type="match status" value="1"/>
</dbReference>
<feature type="transmembrane region" description="Helical" evidence="5">
    <location>
        <begin position="12"/>
        <end position="34"/>
    </location>
</feature>
<dbReference type="GO" id="GO:0012505">
    <property type="term" value="C:endomembrane system"/>
    <property type="evidence" value="ECO:0007669"/>
    <property type="project" value="UniProtKB-SubCell"/>
</dbReference>
<accession>A0A1Q8YH65</accession>
<dbReference type="InterPro" id="IPR007318">
    <property type="entry name" value="Phopholipid_MeTrfase"/>
</dbReference>
<dbReference type="EMBL" id="MSYM01000008">
    <property type="protein sequence ID" value="OLP07394.1"/>
    <property type="molecule type" value="Genomic_DNA"/>
</dbReference>
<feature type="transmembrane region" description="Helical" evidence="5">
    <location>
        <begin position="96"/>
        <end position="124"/>
    </location>
</feature>
<evidence type="ECO:0000256" key="1">
    <source>
        <dbReference type="ARBA" id="ARBA00004127"/>
    </source>
</evidence>
<evidence type="ECO:0000256" key="3">
    <source>
        <dbReference type="ARBA" id="ARBA00022989"/>
    </source>
</evidence>
<keyword evidence="4 5" id="KW-0472">Membrane</keyword>
<feature type="transmembrane region" description="Helical" evidence="5">
    <location>
        <begin position="40"/>
        <end position="60"/>
    </location>
</feature>
<evidence type="ECO:0000313" key="6">
    <source>
        <dbReference type="EMBL" id="OLP07394.1"/>
    </source>
</evidence>
<protein>
    <recommendedName>
        <fullName evidence="8">Isoprenylcysteine carboxyl methyltransferase</fullName>
    </recommendedName>
</protein>
<comment type="subcellular location">
    <subcellularLocation>
        <location evidence="1">Endomembrane system</location>
        <topology evidence="1">Multi-pass membrane protein</topology>
    </subcellularLocation>
</comment>